<protein>
    <submittedName>
        <fullName evidence="1">Uncharacterized protein</fullName>
    </submittedName>
</protein>
<dbReference type="AlphaFoldDB" id="A0A0E9W222"/>
<organism evidence="1">
    <name type="scientific">Anguilla anguilla</name>
    <name type="common">European freshwater eel</name>
    <name type="synonym">Muraena anguilla</name>
    <dbReference type="NCBI Taxonomy" id="7936"/>
    <lineage>
        <taxon>Eukaryota</taxon>
        <taxon>Metazoa</taxon>
        <taxon>Chordata</taxon>
        <taxon>Craniata</taxon>
        <taxon>Vertebrata</taxon>
        <taxon>Euteleostomi</taxon>
        <taxon>Actinopterygii</taxon>
        <taxon>Neopterygii</taxon>
        <taxon>Teleostei</taxon>
        <taxon>Anguilliformes</taxon>
        <taxon>Anguillidae</taxon>
        <taxon>Anguilla</taxon>
    </lineage>
</organism>
<proteinExistence type="predicted"/>
<sequence length="31" mass="3564">MSHGTPGDQNLKPDAFWELQSFEPEMLQCNI</sequence>
<dbReference type="EMBL" id="GBXM01024143">
    <property type="protein sequence ID" value="JAH84434.1"/>
    <property type="molecule type" value="Transcribed_RNA"/>
</dbReference>
<accession>A0A0E9W222</accession>
<reference evidence="1" key="1">
    <citation type="submission" date="2014-11" db="EMBL/GenBank/DDBJ databases">
        <authorList>
            <person name="Amaro Gonzalez C."/>
        </authorList>
    </citation>
    <scope>NUCLEOTIDE SEQUENCE</scope>
</reference>
<reference evidence="1" key="2">
    <citation type="journal article" date="2015" name="Fish Shellfish Immunol.">
        <title>Early steps in the European eel (Anguilla anguilla)-Vibrio vulnificus interaction in the gills: Role of the RtxA13 toxin.</title>
        <authorList>
            <person name="Callol A."/>
            <person name="Pajuelo D."/>
            <person name="Ebbesson L."/>
            <person name="Teles M."/>
            <person name="MacKenzie S."/>
            <person name="Amaro C."/>
        </authorList>
    </citation>
    <scope>NUCLEOTIDE SEQUENCE</scope>
</reference>
<name>A0A0E9W222_ANGAN</name>
<evidence type="ECO:0000313" key="1">
    <source>
        <dbReference type="EMBL" id="JAH84434.1"/>
    </source>
</evidence>